<dbReference type="Proteomes" id="UP001064489">
    <property type="component" value="Chromosome 11"/>
</dbReference>
<dbReference type="PANTHER" id="PTHR31390">
    <property type="entry name" value="EXPRESSED PROTEIN"/>
    <property type="match status" value="1"/>
</dbReference>
<proteinExistence type="predicted"/>
<feature type="region of interest" description="Disordered" evidence="1">
    <location>
        <begin position="1"/>
        <end position="97"/>
    </location>
</feature>
<feature type="compositionally biased region" description="Low complexity" evidence="1">
    <location>
        <begin position="159"/>
        <end position="180"/>
    </location>
</feature>
<feature type="compositionally biased region" description="Polar residues" evidence="1">
    <location>
        <begin position="149"/>
        <end position="158"/>
    </location>
</feature>
<feature type="compositionally biased region" description="Polar residues" evidence="1">
    <location>
        <begin position="40"/>
        <end position="54"/>
    </location>
</feature>
<dbReference type="InterPro" id="IPR021916">
    <property type="entry name" value="DUF3527"/>
</dbReference>
<organism evidence="2 3">
    <name type="scientific">Acer negundo</name>
    <name type="common">Box elder</name>
    <dbReference type="NCBI Taxonomy" id="4023"/>
    <lineage>
        <taxon>Eukaryota</taxon>
        <taxon>Viridiplantae</taxon>
        <taxon>Streptophyta</taxon>
        <taxon>Embryophyta</taxon>
        <taxon>Tracheophyta</taxon>
        <taxon>Spermatophyta</taxon>
        <taxon>Magnoliopsida</taxon>
        <taxon>eudicotyledons</taxon>
        <taxon>Gunneridae</taxon>
        <taxon>Pentapetalae</taxon>
        <taxon>rosids</taxon>
        <taxon>malvids</taxon>
        <taxon>Sapindales</taxon>
        <taxon>Sapindaceae</taxon>
        <taxon>Hippocastanoideae</taxon>
        <taxon>Acereae</taxon>
        <taxon>Acer</taxon>
    </lineage>
</organism>
<feature type="region of interest" description="Disordered" evidence="1">
    <location>
        <begin position="149"/>
        <end position="210"/>
    </location>
</feature>
<comment type="caution">
    <text evidence="2">The sequence shown here is derived from an EMBL/GenBank/DDBJ whole genome shotgun (WGS) entry which is preliminary data.</text>
</comment>
<protein>
    <recommendedName>
        <fullName evidence="4">DUF3527 domain protein</fullName>
    </recommendedName>
</protein>
<evidence type="ECO:0000313" key="2">
    <source>
        <dbReference type="EMBL" id="KAI9152738.1"/>
    </source>
</evidence>
<dbReference type="PANTHER" id="PTHR31390:SF12">
    <property type="entry name" value="PUTATIVE (DUF3527)-RELATED"/>
    <property type="match status" value="1"/>
</dbReference>
<gene>
    <name evidence="2" type="ORF">LWI28_000236</name>
</gene>
<feature type="region of interest" description="Disordered" evidence="1">
    <location>
        <begin position="529"/>
        <end position="613"/>
    </location>
</feature>
<keyword evidence="3" id="KW-1185">Reference proteome</keyword>
<evidence type="ECO:0000256" key="1">
    <source>
        <dbReference type="SAM" id="MobiDB-lite"/>
    </source>
</evidence>
<feature type="compositionally biased region" description="Basic and acidic residues" evidence="1">
    <location>
        <begin position="68"/>
        <end position="78"/>
    </location>
</feature>
<evidence type="ECO:0008006" key="4">
    <source>
        <dbReference type="Google" id="ProtNLM"/>
    </source>
</evidence>
<feature type="compositionally biased region" description="Low complexity" evidence="1">
    <location>
        <begin position="19"/>
        <end position="33"/>
    </location>
</feature>
<accession>A0AAD5I564</accession>
<name>A0AAD5I564_ACENE</name>
<reference evidence="2" key="1">
    <citation type="journal article" date="2022" name="Plant J.">
        <title>Strategies of tolerance reflected in two North American maple genomes.</title>
        <authorList>
            <person name="McEvoy S.L."/>
            <person name="Sezen U.U."/>
            <person name="Trouern-Trend A."/>
            <person name="McMahon S.M."/>
            <person name="Schaberg P.G."/>
            <person name="Yang J."/>
            <person name="Wegrzyn J.L."/>
            <person name="Swenson N.G."/>
        </authorList>
    </citation>
    <scope>NUCLEOTIDE SEQUENCE</scope>
    <source>
        <strain evidence="2">91603</strain>
    </source>
</reference>
<reference evidence="2" key="2">
    <citation type="submission" date="2023-02" db="EMBL/GenBank/DDBJ databases">
        <authorList>
            <person name="Swenson N.G."/>
            <person name="Wegrzyn J.L."/>
            <person name="Mcevoy S.L."/>
        </authorList>
    </citation>
    <scope>NUCLEOTIDE SEQUENCE</scope>
    <source>
        <strain evidence="2">91603</strain>
        <tissue evidence="2">Leaf</tissue>
    </source>
</reference>
<dbReference type="AlphaFoldDB" id="A0AAD5I564"/>
<feature type="compositionally biased region" description="Basic residues" evidence="1">
    <location>
        <begin position="87"/>
        <end position="97"/>
    </location>
</feature>
<evidence type="ECO:0000313" key="3">
    <source>
        <dbReference type="Proteomes" id="UP001064489"/>
    </source>
</evidence>
<sequence length="972" mass="106762">MPYNVRPSSKYFDPADMRSSSVSKQSSRPQQSSKTAKEGVSSQRESNSLKNQSKSKVKICVAPPYSDQPHEQRREADGKLLLQPKSSGRHHGLCVKGKTKRDDELVKYMSNLPGYLKRMEDGENPQDKAFNVGVLDWARLQQWKYNQNCNNARGTNNGASTSSSLPLKTTKKSSSLSSAAKGGAHAHQSEQHPSLFPRLNSSNKVDLSHGVQPSIKKAVHFQDFDSSSKGNLGQRKTLWTYKSFGKNNADVALKSGRPKVSAQKITSDMGVSSSNLRHYGVELSPKEKVPAWDGEVKKRVEVSQESDRNRRPPSHKIISEAVAYPKLRTYGVSHSSKAKIDCGNVETKKRIEKFQESNSDLGHQNLPGKLESVVLLLPRDFSQKGSMEEPKVLLKENLIETNQNSLSGSFPVENNCYAELCSDIPHSCPLPSKVETKVETYLVSHSRNNGKKWELTSDASYRTPSSNKISSILSEGKDTEQKTVRRHLRANTIENLKILDQEMADMAAMKGRSPSPNRRFSSSLGRMGRSLSLTEGSNVPQLNSTYVSAKSGPVKSEEPASVDDSNRETAKGNNRARSSPLRRILDPLLRSKGSSNPVQEAGSFQPCKESSSYFSSKPINSNYSLLNQRQESSKIRALLQLSIKNGIPLFKFVVDSNSSVLAATMNSLTSTGKDDLGQNYTFYSVDEIKKKSGGWISQGSKVKSCGYAYNVVGQMKVSGSHYPDSDFKNQYIMRESVLFGVEVTQADQASPKYITSKEIAAIVLKLPIESLSHQAKSRDKGTVDKGFTEHLPGGGCTTVIIPSGDHSLPSKGAPSPLIQRWKSGGACDCGGWDDGCKLRILANHNRSSKISTTSNAFSDSTPFELFTPGEEPQQNRPVFSLVPLNKEIYSVEFDSSVSLLQAFFICVTVISCQKSSDLSGVSNFYEAKVFEEEPKPWMNGDGIKKNHPSNIILGGLPGKYAPNPPHSPVGRA</sequence>
<dbReference type="Pfam" id="PF12043">
    <property type="entry name" value="DUF3527"/>
    <property type="match status" value="1"/>
</dbReference>
<dbReference type="EMBL" id="JAJSOW010000108">
    <property type="protein sequence ID" value="KAI9152738.1"/>
    <property type="molecule type" value="Genomic_DNA"/>
</dbReference>
<feature type="compositionally biased region" description="Polar residues" evidence="1">
    <location>
        <begin position="534"/>
        <end position="548"/>
    </location>
</feature>